<dbReference type="Proteomes" id="UP000190395">
    <property type="component" value="Unassembled WGS sequence"/>
</dbReference>
<sequence>MKKFRKTFIRPIFAAFFLIFPSFYSFSELVSSSVYGYSIDFPEMSEISDMTEDESSILFTHKLLPVQTAIKVWPQENFQNSTQALYKTLEKLSATGEISTAKWRNRECAVSQITISEKTLGTKMCGWGTSIPLPDKKSFLTVISFAPEDKAYNCEQFILSILDSIMVDRGSFKESGLITAFAFPKAGQKNITLTIAGKKINTVLDKDDSEANQFVVDREFSVFKLFVNQNCWKEAWQRFYRIIAKDGMGRTKRAAFDISNALAEDCKKESPDFPEAALAQKLLTWTQNFNYERKSSSSDRADFTNIPATLEGAGSDCDSRSMLLMLLYKNLGLDSIMFISTQYSHAMVGINLPGKQGQTYSLDGKEYLFGETTAKNLTFGMIAKDMQDRKNWIPVELYE</sequence>
<evidence type="ECO:0008006" key="3">
    <source>
        <dbReference type="Google" id="ProtNLM"/>
    </source>
</evidence>
<name>A0A1T4NVT7_9SPIR</name>
<dbReference type="OrthoDB" id="362001at2"/>
<evidence type="ECO:0000313" key="2">
    <source>
        <dbReference type="Proteomes" id="UP000190395"/>
    </source>
</evidence>
<dbReference type="EMBL" id="FUXC01000007">
    <property type="protein sequence ID" value="SJZ82858.1"/>
    <property type="molecule type" value="Genomic_DNA"/>
</dbReference>
<dbReference type="STRING" id="225004.SAMN02745152_01334"/>
<dbReference type="GeneID" id="303367571"/>
<reference evidence="1 2" key="1">
    <citation type="submission" date="2017-02" db="EMBL/GenBank/DDBJ databases">
        <authorList>
            <person name="Peterson S.W."/>
        </authorList>
    </citation>
    <scope>NUCLEOTIDE SEQUENCE [LARGE SCALE GENOMIC DNA]</scope>
    <source>
        <strain evidence="1 2">ATCC BAA-909</strain>
    </source>
</reference>
<protein>
    <recommendedName>
        <fullName evidence="3">Transglutaminase-like superfamily protein</fullName>
    </recommendedName>
</protein>
<organism evidence="1 2">
    <name type="scientific">Treponema berlinense</name>
    <dbReference type="NCBI Taxonomy" id="225004"/>
    <lineage>
        <taxon>Bacteria</taxon>
        <taxon>Pseudomonadati</taxon>
        <taxon>Spirochaetota</taxon>
        <taxon>Spirochaetia</taxon>
        <taxon>Spirochaetales</taxon>
        <taxon>Treponemataceae</taxon>
        <taxon>Treponema</taxon>
    </lineage>
</organism>
<gene>
    <name evidence="1" type="ORF">SAMN02745152_01334</name>
</gene>
<dbReference type="AlphaFoldDB" id="A0A1T4NVT7"/>
<dbReference type="RefSeq" id="WP_078931079.1">
    <property type="nucleotide sequence ID" value="NZ_FUXC01000007.1"/>
</dbReference>
<proteinExistence type="predicted"/>
<keyword evidence="2" id="KW-1185">Reference proteome</keyword>
<accession>A0A1T4NVT7</accession>
<evidence type="ECO:0000313" key="1">
    <source>
        <dbReference type="EMBL" id="SJZ82858.1"/>
    </source>
</evidence>